<comment type="caution">
    <text evidence="1">The sequence shown here is derived from an EMBL/GenBank/DDBJ whole genome shotgun (WGS) entry which is preliminary data.</text>
</comment>
<reference evidence="1" key="1">
    <citation type="journal article" date="2014" name="Front. Microbiol.">
        <title>High frequency of phylogenetically diverse reductive dehalogenase-homologous genes in deep subseafloor sedimentary metagenomes.</title>
        <authorList>
            <person name="Kawai M."/>
            <person name="Futagami T."/>
            <person name="Toyoda A."/>
            <person name="Takaki Y."/>
            <person name="Nishi S."/>
            <person name="Hori S."/>
            <person name="Arai W."/>
            <person name="Tsubouchi T."/>
            <person name="Morono Y."/>
            <person name="Uchiyama I."/>
            <person name="Ito T."/>
            <person name="Fujiyama A."/>
            <person name="Inagaki F."/>
            <person name="Takami H."/>
        </authorList>
    </citation>
    <scope>NUCLEOTIDE SEQUENCE</scope>
    <source>
        <strain evidence="1">Expedition CK06-06</strain>
    </source>
</reference>
<dbReference type="EMBL" id="BARS01034084">
    <property type="protein sequence ID" value="GAG18231.1"/>
    <property type="molecule type" value="Genomic_DNA"/>
</dbReference>
<accession>X0WZQ1</accession>
<evidence type="ECO:0000313" key="1">
    <source>
        <dbReference type="EMBL" id="GAG18231.1"/>
    </source>
</evidence>
<proteinExistence type="predicted"/>
<protein>
    <submittedName>
        <fullName evidence="1">Uncharacterized protein</fullName>
    </submittedName>
</protein>
<name>X0WZQ1_9ZZZZ</name>
<organism evidence="1">
    <name type="scientific">marine sediment metagenome</name>
    <dbReference type="NCBI Taxonomy" id="412755"/>
    <lineage>
        <taxon>unclassified sequences</taxon>
        <taxon>metagenomes</taxon>
        <taxon>ecological metagenomes</taxon>
    </lineage>
</organism>
<dbReference type="AlphaFoldDB" id="X0WZQ1"/>
<sequence length="61" mass="6905">MILDNNPLTYIMIPIKAAIANRTKMRYCHNSNSIPTSKTGSRIRGIINQLTTICKQNLEND</sequence>
<gene>
    <name evidence="1" type="ORF">S01H1_52706</name>
</gene>